<comment type="caution">
    <text evidence="2">The sequence shown here is derived from an EMBL/GenBank/DDBJ whole genome shotgun (WGS) entry which is preliminary data.</text>
</comment>
<keyword evidence="3" id="KW-1185">Reference proteome</keyword>
<organism evidence="2 3">
    <name type="scientific">Mucor velutinosus</name>
    <dbReference type="NCBI Taxonomy" id="708070"/>
    <lineage>
        <taxon>Eukaryota</taxon>
        <taxon>Fungi</taxon>
        <taxon>Fungi incertae sedis</taxon>
        <taxon>Mucoromycota</taxon>
        <taxon>Mucoromycotina</taxon>
        <taxon>Mucoromycetes</taxon>
        <taxon>Mucorales</taxon>
        <taxon>Mucorineae</taxon>
        <taxon>Mucoraceae</taxon>
        <taxon>Mucor</taxon>
    </lineage>
</organism>
<name>A0AAN7DN50_9FUNG</name>
<dbReference type="GeneID" id="89944801"/>
<proteinExistence type="predicted"/>
<feature type="coiled-coil region" evidence="1">
    <location>
        <begin position="140"/>
        <end position="167"/>
    </location>
</feature>
<protein>
    <submittedName>
        <fullName evidence="2">Uncharacterized protein</fullName>
    </submittedName>
</protein>
<evidence type="ECO:0000313" key="2">
    <source>
        <dbReference type="EMBL" id="KAK4517755.1"/>
    </source>
</evidence>
<evidence type="ECO:0000256" key="1">
    <source>
        <dbReference type="SAM" id="Coils"/>
    </source>
</evidence>
<sequence>MAVNIEKAEEIVSYRGTKKHLMTQKKLLQQVIDQVQYRRRMIHDYLTTVDIISQQYNRRKSSLEQLIHHLNDRGHALDQGLQKISHQQKELQRKQIHLEQDLQFARAIAEKSREKKIRCEQHYHAVVSVPLLSAQSKKRYLKARDINAEAEQQVSEKREALEKCRAHLKLMSKTVSAQFDEQDQLCTQRRGSVDTIMTSTQQLAYLKQGCEFWSGFDSYQAQVVLESAIYLSDLENQPSKKKKTNSDALDIHQVWTKTFKLACFEYGDREMYGDTRWNPNVLEVNFDCDMCQTSQTGWPKVIREYELACDLCYSTIEEAVDCPIKMIKDINSVSKTTIQQYCYPSSSKMKKLVSSFFHQHSSKVNPAM</sequence>
<reference evidence="2 3" key="1">
    <citation type="submission" date="2022-11" db="EMBL/GenBank/DDBJ databases">
        <title>Mucor velutinosus strain NIH1002 WGS.</title>
        <authorList>
            <person name="Subramanian P."/>
            <person name="Mullikin J.C."/>
            <person name="Segre J.A."/>
            <person name="Zelazny A.M."/>
        </authorList>
    </citation>
    <scope>NUCLEOTIDE SEQUENCE [LARGE SCALE GENOMIC DNA]</scope>
    <source>
        <strain evidence="2 3">NIH1002</strain>
    </source>
</reference>
<dbReference type="Proteomes" id="UP001304243">
    <property type="component" value="Unassembled WGS sequence"/>
</dbReference>
<dbReference type="EMBL" id="JASEJX010000013">
    <property type="protein sequence ID" value="KAK4517755.1"/>
    <property type="molecule type" value="Genomic_DNA"/>
</dbReference>
<dbReference type="RefSeq" id="XP_064684421.1">
    <property type="nucleotide sequence ID" value="XM_064820501.1"/>
</dbReference>
<feature type="coiled-coil region" evidence="1">
    <location>
        <begin position="53"/>
        <end position="101"/>
    </location>
</feature>
<evidence type="ECO:0000313" key="3">
    <source>
        <dbReference type="Proteomes" id="UP001304243"/>
    </source>
</evidence>
<gene>
    <name evidence="2" type="ORF">ATC70_001099</name>
</gene>
<dbReference type="AlphaFoldDB" id="A0AAN7DN50"/>
<keyword evidence="1" id="KW-0175">Coiled coil</keyword>
<dbReference type="Gene3D" id="1.10.287.2610">
    <property type="match status" value="1"/>
</dbReference>
<accession>A0AAN7DN50</accession>